<dbReference type="AlphaFoldDB" id="A0A8T0QV82"/>
<protein>
    <submittedName>
        <fullName evidence="2">Uncharacterized protein</fullName>
    </submittedName>
</protein>
<organism evidence="2 3">
    <name type="scientific">Panicum virgatum</name>
    <name type="common">Blackwell switchgrass</name>
    <dbReference type="NCBI Taxonomy" id="38727"/>
    <lineage>
        <taxon>Eukaryota</taxon>
        <taxon>Viridiplantae</taxon>
        <taxon>Streptophyta</taxon>
        <taxon>Embryophyta</taxon>
        <taxon>Tracheophyta</taxon>
        <taxon>Spermatophyta</taxon>
        <taxon>Magnoliopsida</taxon>
        <taxon>Liliopsida</taxon>
        <taxon>Poales</taxon>
        <taxon>Poaceae</taxon>
        <taxon>PACMAD clade</taxon>
        <taxon>Panicoideae</taxon>
        <taxon>Panicodae</taxon>
        <taxon>Paniceae</taxon>
        <taxon>Panicinae</taxon>
        <taxon>Panicum</taxon>
        <taxon>Panicum sect. Hiantes</taxon>
    </lineage>
</organism>
<proteinExistence type="predicted"/>
<evidence type="ECO:0000313" key="2">
    <source>
        <dbReference type="EMBL" id="KAG2577127.1"/>
    </source>
</evidence>
<comment type="caution">
    <text evidence="2">The sequence shown here is derived from an EMBL/GenBank/DDBJ whole genome shotgun (WGS) entry which is preliminary data.</text>
</comment>
<reference evidence="2" key="1">
    <citation type="submission" date="2020-05" db="EMBL/GenBank/DDBJ databases">
        <title>WGS assembly of Panicum virgatum.</title>
        <authorList>
            <person name="Lovell J.T."/>
            <person name="Jenkins J."/>
            <person name="Shu S."/>
            <person name="Juenger T.E."/>
            <person name="Schmutz J."/>
        </authorList>
    </citation>
    <scope>NUCLEOTIDE SEQUENCE</scope>
    <source>
        <strain evidence="2">AP13</strain>
    </source>
</reference>
<feature type="compositionally biased region" description="Pro residues" evidence="1">
    <location>
        <begin position="62"/>
        <end position="88"/>
    </location>
</feature>
<feature type="compositionally biased region" description="Polar residues" evidence="1">
    <location>
        <begin position="1"/>
        <end position="18"/>
    </location>
</feature>
<feature type="region of interest" description="Disordered" evidence="1">
    <location>
        <begin position="1"/>
        <end position="123"/>
    </location>
</feature>
<feature type="compositionally biased region" description="Low complexity" evidence="1">
    <location>
        <begin position="50"/>
        <end position="61"/>
    </location>
</feature>
<gene>
    <name evidence="2" type="ORF">PVAP13_6NG089645</name>
</gene>
<dbReference type="EMBL" id="CM029048">
    <property type="protein sequence ID" value="KAG2577127.1"/>
    <property type="molecule type" value="Genomic_DNA"/>
</dbReference>
<evidence type="ECO:0000256" key="1">
    <source>
        <dbReference type="SAM" id="MobiDB-lite"/>
    </source>
</evidence>
<accession>A0A8T0QV82</accession>
<dbReference type="Proteomes" id="UP000823388">
    <property type="component" value="Chromosome 6N"/>
</dbReference>
<keyword evidence="3" id="KW-1185">Reference proteome</keyword>
<name>A0A8T0QV82_PANVG</name>
<sequence>MLLSIRSSPVRSETSNPWSDPPPTTQAYACPASRYSPAALPLVPSPPSPRDAAAAQPTSRSAPPPSRRPAIPTPSRHPPLARPPPSPRATPFLLSLPTSAGPSFGGMSARPADHDGLRGQQLR</sequence>
<evidence type="ECO:0000313" key="3">
    <source>
        <dbReference type="Proteomes" id="UP000823388"/>
    </source>
</evidence>